<dbReference type="InterPro" id="IPR053943">
    <property type="entry name" value="RlmKL-like_Mtase_CS"/>
</dbReference>
<dbReference type="RefSeq" id="WP_095071563.1">
    <property type="nucleotide sequence ID" value="NZ_LT899436.1"/>
</dbReference>
<dbReference type="GO" id="GO:0003723">
    <property type="term" value="F:RNA binding"/>
    <property type="evidence" value="ECO:0007669"/>
    <property type="project" value="UniProtKB-UniRule"/>
</dbReference>
<dbReference type="Gene3D" id="3.30.2130.30">
    <property type="match status" value="1"/>
</dbReference>
<dbReference type="GO" id="GO:0070043">
    <property type="term" value="F:rRNA (guanine-N7-)-methyltransferase activity"/>
    <property type="evidence" value="ECO:0007669"/>
    <property type="project" value="TreeGrafter"/>
</dbReference>
<gene>
    <name evidence="5" type="ORF">TJEJU_1932</name>
</gene>
<dbReference type="OrthoDB" id="9809404at2"/>
<keyword evidence="1" id="KW-0489">Methyltransferase</keyword>
<dbReference type="SMART" id="SM00981">
    <property type="entry name" value="THUMP"/>
    <property type="match status" value="1"/>
</dbReference>
<dbReference type="PROSITE" id="PS01261">
    <property type="entry name" value="UPF0020"/>
    <property type="match status" value="1"/>
</dbReference>
<dbReference type="Pfam" id="PF22020">
    <property type="entry name" value="RlmL_1st"/>
    <property type="match status" value="1"/>
</dbReference>
<evidence type="ECO:0000313" key="5">
    <source>
        <dbReference type="EMBL" id="SNR15636.1"/>
    </source>
</evidence>
<sequence>MDKDFKMVATTISGLEGVLADELRKLGAREVKEAIRSVHFRGDKGFLYKANIALRTAIRILKPIKRSKIFDEEDLYEAIQRVKWERLLDVDGTFAIDAVVYSRNFTSNSHYIALKSKDAIADYFVHKYKKRPNVDLKYPDVKIHIHIHKEWLTISLDSSGDSLHKRGYRSATNIAPINEVLAAGLILLSGYKGEENFIDPMCGSGTILIEAAMIANNIPANINRKHFAFENWKDYDEDLYFVIQDSLLKKIRNAHFKIMGFDKAPSAVKKAKQNIINANLEEFIGVHHVNFFNSKKEVFGKTTILFNPPYGERLNINIEEFYKNIGDTLKHGYSNSTAWLITSDFNALKFVGLRTSKRLPIKNGDLDCRFVKYELYEGSKKTKKFSES</sequence>
<dbReference type="Gene3D" id="3.40.50.150">
    <property type="entry name" value="Vaccinia Virus protein VP39"/>
    <property type="match status" value="1"/>
</dbReference>
<evidence type="ECO:0000259" key="4">
    <source>
        <dbReference type="PROSITE" id="PS51165"/>
    </source>
</evidence>
<dbReference type="InterPro" id="IPR054170">
    <property type="entry name" value="RlmL_1st"/>
</dbReference>
<dbReference type="AlphaFoldDB" id="A0A238U9G1"/>
<dbReference type="CDD" id="cd11715">
    <property type="entry name" value="THUMP_AdoMetMT"/>
    <property type="match status" value="1"/>
</dbReference>
<dbReference type="PANTHER" id="PTHR47313:SF1">
    <property type="entry name" value="RIBOSOMAL RNA LARGE SUBUNIT METHYLTRANSFERASE K_L"/>
    <property type="match status" value="1"/>
</dbReference>
<reference evidence="5 6" key="1">
    <citation type="submission" date="2017-07" db="EMBL/GenBank/DDBJ databases">
        <authorList>
            <person name="Sun Z.S."/>
            <person name="Albrecht U."/>
            <person name="Echele G."/>
            <person name="Lee C.C."/>
        </authorList>
    </citation>
    <scope>NUCLEOTIDE SEQUENCE [LARGE SCALE GENOMIC DNA]</scope>
    <source>
        <strain evidence="6">type strain: KCTC 22618</strain>
    </source>
</reference>
<dbReference type="PANTHER" id="PTHR47313">
    <property type="entry name" value="RIBOSOMAL RNA LARGE SUBUNIT METHYLTRANSFERASE K/L"/>
    <property type="match status" value="1"/>
</dbReference>
<dbReference type="PROSITE" id="PS51165">
    <property type="entry name" value="THUMP"/>
    <property type="match status" value="1"/>
</dbReference>
<feature type="domain" description="THUMP" evidence="4">
    <location>
        <begin position="46"/>
        <end position="158"/>
    </location>
</feature>
<evidence type="ECO:0000256" key="1">
    <source>
        <dbReference type="ARBA" id="ARBA00022603"/>
    </source>
</evidence>
<name>A0A238U9G1_9FLAO</name>
<evidence type="ECO:0000256" key="3">
    <source>
        <dbReference type="PROSITE-ProRule" id="PRU00529"/>
    </source>
</evidence>
<organism evidence="5 6">
    <name type="scientific">Tenacibaculum jejuense</name>
    <dbReference type="NCBI Taxonomy" id="584609"/>
    <lineage>
        <taxon>Bacteria</taxon>
        <taxon>Pseudomonadati</taxon>
        <taxon>Bacteroidota</taxon>
        <taxon>Flavobacteriia</taxon>
        <taxon>Flavobacteriales</taxon>
        <taxon>Flavobacteriaceae</taxon>
        <taxon>Tenacibaculum</taxon>
    </lineage>
</organism>
<keyword evidence="2" id="KW-0808">Transferase</keyword>
<protein>
    <recommendedName>
        <fullName evidence="4">THUMP domain-containing protein</fullName>
    </recommendedName>
</protein>
<dbReference type="SUPFAM" id="SSF53335">
    <property type="entry name" value="S-adenosyl-L-methionine-dependent methyltransferases"/>
    <property type="match status" value="1"/>
</dbReference>
<evidence type="ECO:0000256" key="2">
    <source>
        <dbReference type="ARBA" id="ARBA00022679"/>
    </source>
</evidence>
<proteinExistence type="predicted"/>
<dbReference type="InterPro" id="IPR000241">
    <property type="entry name" value="RlmKL-like_Mtase"/>
</dbReference>
<dbReference type="GO" id="GO:0008990">
    <property type="term" value="F:rRNA (guanine-N2-)-methyltransferase activity"/>
    <property type="evidence" value="ECO:0007669"/>
    <property type="project" value="TreeGrafter"/>
</dbReference>
<dbReference type="InterPro" id="IPR029063">
    <property type="entry name" value="SAM-dependent_MTases_sf"/>
</dbReference>
<dbReference type="Pfam" id="PF01170">
    <property type="entry name" value="UPF0020"/>
    <property type="match status" value="1"/>
</dbReference>
<dbReference type="Proteomes" id="UP000215214">
    <property type="component" value="Chromosome TJEJU"/>
</dbReference>
<dbReference type="Pfam" id="PF02926">
    <property type="entry name" value="THUMP"/>
    <property type="match status" value="1"/>
</dbReference>
<keyword evidence="6" id="KW-1185">Reference proteome</keyword>
<dbReference type="SUPFAM" id="SSF143437">
    <property type="entry name" value="THUMP domain-like"/>
    <property type="match status" value="1"/>
</dbReference>
<dbReference type="InterPro" id="IPR004114">
    <property type="entry name" value="THUMP_dom"/>
</dbReference>
<keyword evidence="3" id="KW-0694">RNA-binding</keyword>
<dbReference type="KEGG" id="tje:TJEJU_1932"/>
<dbReference type="EMBL" id="LT899436">
    <property type="protein sequence ID" value="SNR15636.1"/>
    <property type="molecule type" value="Genomic_DNA"/>
</dbReference>
<accession>A0A238U9G1</accession>
<evidence type="ECO:0000313" key="6">
    <source>
        <dbReference type="Proteomes" id="UP000215214"/>
    </source>
</evidence>